<sequence>MHDDDIPSDPHLVRALIVDQVPHLAALPVTPVVSSGTDNAMYRLGDRLAVRLPRRLEAVPLIAKEQRILPGLSGLPLAVPLPRHCGQPSARFPYPFSVVDWIEGTPADLAGLSDPVAAAQSLAAFLTALRGCGTQDGPIAGAANHNRGVPLSEMCAVTRRCIDALADEVDAPRAHEMWQAARDAAPHQGPPQWLHGDLKDDNLLARDGRLVAVIDWGLAAVGDPAIDLAVFWTWLEGDSAAAFRTATDLPPEAWDRARGWALYGAVIALEYYRETADRPCRNAALCAISRRTLARLGLRHVHRPSPATKASTSDTERSR</sequence>
<dbReference type="Gene3D" id="3.30.200.20">
    <property type="entry name" value="Phosphorylase Kinase, domain 1"/>
    <property type="match status" value="1"/>
</dbReference>
<evidence type="ECO:0000313" key="2">
    <source>
        <dbReference type="EMBL" id="GGC14642.1"/>
    </source>
</evidence>
<dbReference type="InterPro" id="IPR051678">
    <property type="entry name" value="AGP_Transferase"/>
</dbReference>
<dbReference type="InterPro" id="IPR011009">
    <property type="entry name" value="Kinase-like_dom_sf"/>
</dbReference>
<dbReference type="PANTHER" id="PTHR21310">
    <property type="entry name" value="AMINOGLYCOSIDE PHOSPHOTRANSFERASE-RELATED-RELATED"/>
    <property type="match status" value="1"/>
</dbReference>
<protein>
    <recommendedName>
        <fullName evidence="1">Aminoglycoside phosphotransferase domain-containing protein</fullName>
    </recommendedName>
</protein>
<keyword evidence="3" id="KW-1185">Reference proteome</keyword>
<organism evidence="2 3">
    <name type="scientific">Marivita lacus</name>
    <dbReference type="NCBI Taxonomy" id="1323742"/>
    <lineage>
        <taxon>Bacteria</taxon>
        <taxon>Pseudomonadati</taxon>
        <taxon>Pseudomonadota</taxon>
        <taxon>Alphaproteobacteria</taxon>
        <taxon>Rhodobacterales</taxon>
        <taxon>Roseobacteraceae</taxon>
        <taxon>Marivita</taxon>
    </lineage>
</organism>
<evidence type="ECO:0000259" key="1">
    <source>
        <dbReference type="Pfam" id="PF01636"/>
    </source>
</evidence>
<evidence type="ECO:0000313" key="3">
    <source>
        <dbReference type="Proteomes" id="UP000645462"/>
    </source>
</evidence>
<dbReference type="RefSeq" id="WP_188483234.1">
    <property type="nucleotide sequence ID" value="NZ_BMFC01000010.1"/>
</dbReference>
<dbReference type="SUPFAM" id="SSF56112">
    <property type="entry name" value="Protein kinase-like (PK-like)"/>
    <property type="match status" value="1"/>
</dbReference>
<feature type="domain" description="Aminoglycoside phosphotransferase" evidence="1">
    <location>
        <begin position="33"/>
        <end position="260"/>
    </location>
</feature>
<dbReference type="InterPro" id="IPR002575">
    <property type="entry name" value="Aminoglycoside_PTrfase"/>
</dbReference>
<dbReference type="Pfam" id="PF01636">
    <property type="entry name" value="APH"/>
    <property type="match status" value="1"/>
</dbReference>
<accession>A0ABQ1L344</accession>
<dbReference type="Proteomes" id="UP000645462">
    <property type="component" value="Unassembled WGS sequence"/>
</dbReference>
<gene>
    <name evidence="2" type="ORF">GCM10011363_33950</name>
</gene>
<dbReference type="PANTHER" id="PTHR21310:SF42">
    <property type="entry name" value="BIFUNCTIONAL AAC_APH"/>
    <property type="match status" value="1"/>
</dbReference>
<name>A0ABQ1L344_9RHOB</name>
<proteinExistence type="predicted"/>
<reference evidence="3" key="1">
    <citation type="journal article" date="2019" name="Int. J. Syst. Evol. Microbiol.">
        <title>The Global Catalogue of Microorganisms (GCM) 10K type strain sequencing project: providing services to taxonomists for standard genome sequencing and annotation.</title>
        <authorList>
            <consortium name="The Broad Institute Genomics Platform"/>
            <consortium name="The Broad Institute Genome Sequencing Center for Infectious Disease"/>
            <person name="Wu L."/>
            <person name="Ma J."/>
        </authorList>
    </citation>
    <scope>NUCLEOTIDE SEQUENCE [LARGE SCALE GENOMIC DNA]</scope>
    <source>
        <strain evidence="3">CGMCC 1.12478</strain>
    </source>
</reference>
<dbReference type="CDD" id="cd05155">
    <property type="entry name" value="APH_ChoK_like_1"/>
    <property type="match status" value="1"/>
</dbReference>
<dbReference type="Gene3D" id="3.90.1200.10">
    <property type="match status" value="1"/>
</dbReference>
<dbReference type="EMBL" id="BMFC01000010">
    <property type="protein sequence ID" value="GGC14642.1"/>
    <property type="molecule type" value="Genomic_DNA"/>
</dbReference>
<comment type="caution">
    <text evidence="2">The sequence shown here is derived from an EMBL/GenBank/DDBJ whole genome shotgun (WGS) entry which is preliminary data.</text>
</comment>